<organism evidence="1 2">
    <name type="scientific">Undibacterium baiyunense</name>
    <dbReference type="NCBI Taxonomy" id="2828731"/>
    <lineage>
        <taxon>Bacteria</taxon>
        <taxon>Pseudomonadati</taxon>
        <taxon>Pseudomonadota</taxon>
        <taxon>Betaproteobacteria</taxon>
        <taxon>Burkholderiales</taxon>
        <taxon>Oxalobacteraceae</taxon>
        <taxon>Undibacterium</taxon>
    </lineage>
</organism>
<proteinExistence type="predicted"/>
<dbReference type="RefSeq" id="WP_212683270.1">
    <property type="nucleotide sequence ID" value="NZ_JAGSPM010000002.1"/>
</dbReference>
<dbReference type="InterPro" id="IPR011989">
    <property type="entry name" value="ARM-like"/>
</dbReference>
<reference evidence="1 2" key="1">
    <citation type="submission" date="2021-04" db="EMBL/GenBank/DDBJ databases">
        <title>novel species isolated from subtropical streams in China.</title>
        <authorList>
            <person name="Lu H."/>
        </authorList>
    </citation>
    <scope>NUCLEOTIDE SEQUENCE [LARGE SCALE GENOMIC DNA]</scope>
    <source>
        <strain evidence="1 2">BYS107W</strain>
    </source>
</reference>
<dbReference type="Proteomes" id="UP000680158">
    <property type="component" value="Unassembled WGS sequence"/>
</dbReference>
<comment type="caution">
    <text evidence="1">The sequence shown here is derived from an EMBL/GenBank/DDBJ whole genome shotgun (WGS) entry which is preliminary data.</text>
</comment>
<name>A0A941DC12_9BURK</name>
<dbReference type="InterPro" id="IPR016024">
    <property type="entry name" value="ARM-type_fold"/>
</dbReference>
<dbReference type="SUPFAM" id="SSF48371">
    <property type="entry name" value="ARM repeat"/>
    <property type="match status" value="1"/>
</dbReference>
<keyword evidence="2" id="KW-1185">Reference proteome</keyword>
<sequence length="208" mass="23949">MLKADKLLIAKLSSDCESQYEQAAHDLAALPRGHFEQHPLSRKYVVEHQNALINNFHQTRNQVVRDWIVQVLADVQARGNDFNQIVKQSLHPDCSFLTTLLYAMLNDPYAFRDCKETIKLLSTHANAEVRWRCASFLEKIPLDYDIDIDSLRRLMVDEDETVRLYAVLALKNLRRLEAADRAILNQVLQVPDSARAYAMEILASDWAK</sequence>
<evidence type="ECO:0008006" key="3">
    <source>
        <dbReference type="Google" id="ProtNLM"/>
    </source>
</evidence>
<evidence type="ECO:0000313" key="2">
    <source>
        <dbReference type="Proteomes" id="UP000680158"/>
    </source>
</evidence>
<accession>A0A941DC12</accession>
<evidence type="ECO:0000313" key="1">
    <source>
        <dbReference type="EMBL" id="MBR7745914.1"/>
    </source>
</evidence>
<dbReference type="Gene3D" id="1.25.10.10">
    <property type="entry name" value="Leucine-rich Repeat Variant"/>
    <property type="match status" value="1"/>
</dbReference>
<protein>
    <recommendedName>
        <fullName evidence="3">HEAT repeat-containing protein</fullName>
    </recommendedName>
</protein>
<dbReference type="AlphaFoldDB" id="A0A941DC12"/>
<dbReference type="EMBL" id="JAGSPM010000002">
    <property type="protein sequence ID" value="MBR7745914.1"/>
    <property type="molecule type" value="Genomic_DNA"/>
</dbReference>
<gene>
    <name evidence="1" type="ORF">KDM92_04925</name>
</gene>